<sequence length="428" mass="47372">MTTQTLTLPNPKFYVAEVLDLRINKNTIGWVQRGLNNLPTPANLKDGAAPCLTKWLQNQLPAQPTARPVIMRIHNLRVAEVTKATSEKASAIVDVDFVVQQPDGNYYVLLRHPDEEIHGGLETTGFHDDNIATCIQRGLTLLNTLPWEQRLAGAQPLSAEQIHYRNGKIPAPYTYPILTAATPTRGLYNSFLDFRRNQPDTATPFEVERKPRTSAEWQNTDEITLYNSTGATRAELPKVWGFSDGQQLFIRHRNRYYPLRRAGNDFLFEGHAGADAGAMNTAGVVGGLAGTAIAAAATSGKRQEYTLDMATGRVSDFVYMERLSQRDTAMVVVYRRPGGAKSTVDVLLDGKALGELPANNMLEIPWTNKTQEVTLCTGGATPACYSFIPDFTAVNYVELKLKSDTDKPVLEAAPVKEGVFYTKKMRRP</sequence>
<evidence type="ECO:0000313" key="2">
    <source>
        <dbReference type="Proteomes" id="UP000664144"/>
    </source>
</evidence>
<comment type="caution">
    <text evidence="1">The sequence shown here is derived from an EMBL/GenBank/DDBJ whole genome shotgun (WGS) entry which is preliminary data.</text>
</comment>
<accession>A0A939EZW4</accession>
<organism evidence="1 2">
    <name type="scientific">Hymenobacter telluris</name>
    <dbReference type="NCBI Taxonomy" id="2816474"/>
    <lineage>
        <taxon>Bacteria</taxon>
        <taxon>Pseudomonadati</taxon>
        <taxon>Bacteroidota</taxon>
        <taxon>Cytophagia</taxon>
        <taxon>Cytophagales</taxon>
        <taxon>Hymenobacteraceae</taxon>
        <taxon>Hymenobacter</taxon>
    </lineage>
</organism>
<name>A0A939EZW4_9BACT</name>
<gene>
    <name evidence="1" type="ORF">J0X19_19775</name>
</gene>
<dbReference type="AlphaFoldDB" id="A0A939EZW4"/>
<dbReference type="RefSeq" id="WP_206986153.1">
    <property type="nucleotide sequence ID" value="NZ_JAFLQZ010000017.1"/>
</dbReference>
<proteinExistence type="predicted"/>
<protein>
    <submittedName>
        <fullName evidence="1">Uncharacterized protein</fullName>
    </submittedName>
</protein>
<keyword evidence="2" id="KW-1185">Reference proteome</keyword>
<dbReference type="EMBL" id="JAFLQZ010000017">
    <property type="protein sequence ID" value="MBO0360211.1"/>
    <property type="molecule type" value="Genomic_DNA"/>
</dbReference>
<reference evidence="1" key="1">
    <citation type="submission" date="2021-03" db="EMBL/GenBank/DDBJ databases">
        <authorList>
            <person name="Kim M.K."/>
        </authorList>
    </citation>
    <scope>NUCLEOTIDE SEQUENCE</scope>
    <source>
        <strain evidence="1">BT186</strain>
    </source>
</reference>
<dbReference type="Proteomes" id="UP000664144">
    <property type="component" value="Unassembled WGS sequence"/>
</dbReference>
<evidence type="ECO:0000313" key="1">
    <source>
        <dbReference type="EMBL" id="MBO0360211.1"/>
    </source>
</evidence>